<accession>A0A316DGM2</accession>
<proteinExistence type="predicted"/>
<dbReference type="EMBL" id="QGGL01000003">
    <property type="protein sequence ID" value="PWK15723.1"/>
    <property type="molecule type" value="Genomic_DNA"/>
</dbReference>
<evidence type="ECO:0000313" key="1">
    <source>
        <dbReference type="EMBL" id="PWK15723.1"/>
    </source>
</evidence>
<dbReference type="AlphaFoldDB" id="A0A316DGM2"/>
<dbReference type="RefSeq" id="WP_109687033.1">
    <property type="nucleotide sequence ID" value="NZ_QGGL01000003.1"/>
</dbReference>
<comment type="caution">
    <text evidence="1">The sequence shown here is derived from an EMBL/GenBank/DDBJ whole genome shotgun (WGS) entry which is preliminary data.</text>
</comment>
<organism evidence="1 2">
    <name type="scientific">Tumebacillus permanentifrigoris</name>
    <dbReference type="NCBI Taxonomy" id="378543"/>
    <lineage>
        <taxon>Bacteria</taxon>
        <taxon>Bacillati</taxon>
        <taxon>Bacillota</taxon>
        <taxon>Bacilli</taxon>
        <taxon>Bacillales</taxon>
        <taxon>Alicyclobacillaceae</taxon>
        <taxon>Tumebacillus</taxon>
    </lineage>
</organism>
<evidence type="ECO:0000313" key="2">
    <source>
        <dbReference type="Proteomes" id="UP000245634"/>
    </source>
</evidence>
<dbReference type="Proteomes" id="UP000245634">
    <property type="component" value="Unassembled WGS sequence"/>
</dbReference>
<name>A0A316DGM2_9BACL</name>
<dbReference type="OrthoDB" id="2882575at2"/>
<sequence length="185" mass="21614">MAFNSYVLDKKLLENFQIIVNEHSNFLINRYSNINGKNLWSLCCSAKDWLHVGVQGLPYIDLQHNNDDARSLNVLQLILTFDIIVQAIQQLYRVFNEEYPYKQDRSIFRSEVSDDAYFKQIRACFGVHPVNLDSKNGEKDGKKYFASWSSDVGSEGDYMVYLYSSDPSEPSFHFTYISRKYIGMW</sequence>
<reference evidence="1 2" key="1">
    <citation type="submission" date="2018-05" db="EMBL/GenBank/DDBJ databases">
        <title>Genomic Encyclopedia of Type Strains, Phase IV (KMG-IV): sequencing the most valuable type-strain genomes for metagenomic binning, comparative biology and taxonomic classification.</title>
        <authorList>
            <person name="Goeker M."/>
        </authorList>
    </citation>
    <scope>NUCLEOTIDE SEQUENCE [LARGE SCALE GENOMIC DNA]</scope>
    <source>
        <strain evidence="1 2">DSM 18773</strain>
    </source>
</reference>
<protein>
    <submittedName>
        <fullName evidence="1">Uncharacterized protein</fullName>
    </submittedName>
</protein>
<gene>
    <name evidence="1" type="ORF">C7459_103275</name>
</gene>
<keyword evidence="2" id="KW-1185">Reference proteome</keyword>